<keyword evidence="7" id="KW-0769">Symport</keyword>
<dbReference type="Gene3D" id="1.20.1250.20">
    <property type="entry name" value="MFS general substrate transporter like domains"/>
    <property type="match status" value="1"/>
</dbReference>
<evidence type="ECO:0000256" key="6">
    <source>
        <dbReference type="ARBA" id="ARBA00022692"/>
    </source>
</evidence>
<evidence type="ECO:0000256" key="9">
    <source>
        <dbReference type="ARBA" id="ARBA00023136"/>
    </source>
</evidence>
<keyword evidence="6 10" id="KW-0812">Transmembrane</keyword>
<dbReference type="STRING" id="29655.A0A0K9P4H0"/>
<feature type="transmembrane region" description="Helical" evidence="10">
    <location>
        <begin position="204"/>
        <end position="225"/>
    </location>
</feature>
<name>A0A0K9P4H0_ZOSMR</name>
<evidence type="ECO:0000256" key="7">
    <source>
        <dbReference type="ARBA" id="ARBA00022847"/>
    </source>
</evidence>
<evidence type="ECO:0000256" key="4">
    <source>
        <dbReference type="ARBA" id="ARBA00022448"/>
    </source>
</evidence>
<evidence type="ECO:0000256" key="2">
    <source>
        <dbReference type="ARBA" id="ARBA00004914"/>
    </source>
</evidence>
<dbReference type="Pfam" id="PF13347">
    <property type="entry name" value="MFS_2"/>
    <property type="match status" value="1"/>
</dbReference>
<sequence>MVLEDYQRRLKSDFELLRLPSYVEYNLDGHFNSHFLPAPYVQDLGVPHVFVSLVWLCGPLSGLIVQPLVGHVSDRTTSKLGRRRPFIIGGTIAIALSVFLVSFSADIGRWLGDPVNAHRKSKAIGAFITGFWLLDVGNNVTQGPCRALLADLADKDERRTRVGNGFFSLFMAVGNVLGYATGTYGKWYKLFPFTRTKYCNIDCANLKSAFLIHIVILACTTYLSVSRSHEIPLERQQERLLGGEEEASHQVAGINQTSFSKEFANTLKLMNNPIWIIFLVTALSWFGWFPFILYDTDWMGREVFKGNPNTEDGSGIYAAGVRAGSFCLMLNSIVLDFFSWNMDVICTKLGSGLVWGISSIIMAARFGSMVLISFWAENIEYTNGHPSTGIFVASLIVFAVLGAPLAVTFSVPYALVSIRSEEIGIGQGLSLGLLNLAIVIPQMAIAVLSGPLDVVFGGGNWGSLSIGAVAAFISGIVSIISIHIYGR</sequence>
<evidence type="ECO:0000256" key="10">
    <source>
        <dbReference type="SAM" id="Phobius"/>
    </source>
</evidence>
<feature type="transmembrane region" description="Helical" evidence="10">
    <location>
        <begin position="314"/>
        <end position="340"/>
    </location>
</feature>
<evidence type="ECO:0000256" key="8">
    <source>
        <dbReference type="ARBA" id="ARBA00022989"/>
    </source>
</evidence>
<dbReference type="GO" id="GO:0008506">
    <property type="term" value="F:sucrose:proton symporter activity"/>
    <property type="evidence" value="ECO:0000318"/>
    <property type="project" value="GO_Central"/>
</dbReference>
<reference evidence="12" key="1">
    <citation type="journal article" date="2016" name="Nature">
        <title>The genome of the seagrass Zostera marina reveals angiosperm adaptation to the sea.</title>
        <authorList>
            <person name="Olsen J.L."/>
            <person name="Rouze P."/>
            <person name="Verhelst B."/>
            <person name="Lin Y.-C."/>
            <person name="Bayer T."/>
            <person name="Collen J."/>
            <person name="Dattolo E."/>
            <person name="De Paoli E."/>
            <person name="Dittami S."/>
            <person name="Maumus F."/>
            <person name="Michel G."/>
            <person name="Kersting A."/>
            <person name="Lauritano C."/>
            <person name="Lohaus R."/>
            <person name="Toepel M."/>
            <person name="Tonon T."/>
            <person name="Vanneste K."/>
            <person name="Amirebrahimi M."/>
            <person name="Brakel J."/>
            <person name="Bostroem C."/>
            <person name="Chovatia M."/>
            <person name="Grimwood J."/>
            <person name="Jenkins J.W."/>
            <person name="Jueterbock A."/>
            <person name="Mraz A."/>
            <person name="Stam W.T."/>
            <person name="Tice H."/>
            <person name="Bornberg-Bauer E."/>
            <person name="Green P.J."/>
            <person name="Pearson G.A."/>
            <person name="Procaccini G."/>
            <person name="Duarte C.M."/>
            <person name="Schmutz J."/>
            <person name="Reusch T.B.H."/>
            <person name="Van de Peer Y."/>
        </authorList>
    </citation>
    <scope>NUCLEOTIDE SEQUENCE [LARGE SCALE GENOMIC DNA]</scope>
    <source>
        <strain evidence="12">cv. Finnish</strain>
    </source>
</reference>
<evidence type="ECO:0000256" key="3">
    <source>
        <dbReference type="ARBA" id="ARBA00007134"/>
    </source>
</evidence>
<dbReference type="InterPro" id="IPR036259">
    <property type="entry name" value="MFS_trans_sf"/>
</dbReference>
<proteinExistence type="inferred from homology"/>
<feature type="transmembrane region" description="Helical" evidence="10">
    <location>
        <begin position="388"/>
        <end position="416"/>
    </location>
</feature>
<feature type="transmembrane region" description="Helical" evidence="10">
    <location>
        <begin position="274"/>
        <end position="294"/>
    </location>
</feature>
<dbReference type="SUPFAM" id="SSF103473">
    <property type="entry name" value="MFS general substrate transporter"/>
    <property type="match status" value="1"/>
</dbReference>
<comment type="similarity">
    <text evidence="3">Belongs to the glycoside-pentoside-hexuronide (GPH) cation symporter transporter (TC 2.A.2.4) family.</text>
</comment>
<dbReference type="AlphaFoldDB" id="A0A0K9P4H0"/>
<dbReference type="EMBL" id="LFYR01001278">
    <property type="protein sequence ID" value="KMZ63097.1"/>
    <property type="molecule type" value="Genomic_DNA"/>
</dbReference>
<evidence type="ECO:0000313" key="11">
    <source>
        <dbReference type="EMBL" id="KMZ63097.1"/>
    </source>
</evidence>
<dbReference type="UniPathway" id="UPA00238"/>
<keyword evidence="5" id="KW-0762">Sugar transport</keyword>
<evidence type="ECO:0000256" key="5">
    <source>
        <dbReference type="ARBA" id="ARBA00022597"/>
    </source>
</evidence>
<dbReference type="GO" id="GO:0005985">
    <property type="term" value="P:sucrose metabolic process"/>
    <property type="evidence" value="ECO:0007669"/>
    <property type="project" value="UniProtKB-UniPathway"/>
</dbReference>
<keyword evidence="8 10" id="KW-1133">Transmembrane helix</keyword>
<feature type="transmembrane region" description="Helical" evidence="10">
    <location>
        <begin position="461"/>
        <end position="485"/>
    </location>
</feature>
<dbReference type="NCBIfam" id="TIGR01301">
    <property type="entry name" value="GPH_sucrose"/>
    <property type="match status" value="1"/>
</dbReference>
<accession>A0A0K9P4H0</accession>
<dbReference type="OrthoDB" id="28755at2759"/>
<evidence type="ECO:0000313" key="12">
    <source>
        <dbReference type="Proteomes" id="UP000036987"/>
    </source>
</evidence>
<dbReference type="GO" id="GO:0005886">
    <property type="term" value="C:plasma membrane"/>
    <property type="evidence" value="ECO:0000318"/>
    <property type="project" value="GO_Central"/>
</dbReference>
<dbReference type="PANTHER" id="PTHR19432:SF90">
    <property type="entry name" value="SUCROSE TRANSPORT PROTEIN SUC4"/>
    <property type="match status" value="1"/>
</dbReference>
<comment type="caution">
    <text evidence="11">The sequence shown here is derived from an EMBL/GenBank/DDBJ whole genome shotgun (WGS) entry which is preliminary data.</text>
</comment>
<keyword evidence="4" id="KW-0813">Transport</keyword>
<gene>
    <name evidence="11" type="ORF">ZOSMA_429G00020</name>
</gene>
<dbReference type="CDD" id="cd17313">
    <property type="entry name" value="MFS_SLC45_SUC"/>
    <property type="match status" value="1"/>
</dbReference>
<keyword evidence="9 10" id="KW-0472">Membrane</keyword>
<dbReference type="OMA" id="HAKNCFC"/>
<feature type="transmembrane region" description="Helical" evidence="10">
    <location>
        <begin position="86"/>
        <end position="103"/>
    </location>
</feature>
<feature type="transmembrane region" description="Helical" evidence="10">
    <location>
        <begin position="162"/>
        <end position="184"/>
    </location>
</feature>
<dbReference type="PANTHER" id="PTHR19432">
    <property type="entry name" value="SUGAR TRANSPORTER"/>
    <property type="match status" value="1"/>
</dbReference>
<feature type="transmembrane region" description="Helical" evidence="10">
    <location>
        <begin position="123"/>
        <end position="141"/>
    </location>
</feature>
<evidence type="ECO:0000256" key="1">
    <source>
        <dbReference type="ARBA" id="ARBA00004141"/>
    </source>
</evidence>
<feature type="transmembrane region" description="Helical" evidence="10">
    <location>
        <begin position="352"/>
        <end position="376"/>
    </location>
</feature>
<dbReference type="Proteomes" id="UP000036987">
    <property type="component" value="Unassembled WGS sequence"/>
</dbReference>
<comment type="pathway">
    <text evidence="2">Glycan biosynthesis; sucrose metabolism.</text>
</comment>
<keyword evidence="12" id="KW-1185">Reference proteome</keyword>
<organism evidence="11 12">
    <name type="scientific">Zostera marina</name>
    <name type="common">Eelgrass</name>
    <dbReference type="NCBI Taxonomy" id="29655"/>
    <lineage>
        <taxon>Eukaryota</taxon>
        <taxon>Viridiplantae</taxon>
        <taxon>Streptophyta</taxon>
        <taxon>Embryophyta</taxon>
        <taxon>Tracheophyta</taxon>
        <taxon>Spermatophyta</taxon>
        <taxon>Magnoliopsida</taxon>
        <taxon>Liliopsida</taxon>
        <taxon>Zosteraceae</taxon>
        <taxon>Zostera</taxon>
    </lineage>
</organism>
<feature type="transmembrane region" description="Helical" evidence="10">
    <location>
        <begin position="428"/>
        <end position="449"/>
    </location>
</feature>
<protein>
    <submittedName>
        <fullName evidence="11">Sucrose transporter</fullName>
    </submittedName>
</protein>
<dbReference type="InterPro" id="IPR005989">
    <property type="entry name" value="Suc_symporter_pln"/>
</dbReference>
<comment type="subcellular location">
    <subcellularLocation>
        <location evidence="1">Membrane</location>
        <topology evidence="1">Multi-pass membrane protein</topology>
    </subcellularLocation>
</comment>
<feature type="transmembrane region" description="Helical" evidence="10">
    <location>
        <begin position="45"/>
        <end position="65"/>
    </location>
</feature>
<dbReference type="GO" id="GO:0005773">
    <property type="term" value="C:vacuole"/>
    <property type="evidence" value="ECO:0000318"/>
    <property type="project" value="GO_Central"/>
</dbReference>